<dbReference type="EMBL" id="AE010299">
    <property type="protein sequence ID" value="AAM07006.1"/>
    <property type="molecule type" value="Genomic_DNA"/>
</dbReference>
<dbReference type="HOGENOM" id="CLU_2204096_0_0_2"/>
<dbReference type="InParanoid" id="Q8TJX6"/>
<keyword evidence="2" id="KW-1185">Reference proteome</keyword>
<organism evidence="1 2">
    <name type="scientific">Methanosarcina acetivorans (strain ATCC 35395 / DSM 2834 / JCM 12185 / C2A)</name>
    <dbReference type="NCBI Taxonomy" id="188937"/>
    <lineage>
        <taxon>Archaea</taxon>
        <taxon>Methanobacteriati</taxon>
        <taxon>Methanobacteriota</taxon>
        <taxon>Stenosarchaea group</taxon>
        <taxon>Methanomicrobia</taxon>
        <taxon>Methanosarcinales</taxon>
        <taxon>Methanosarcinaceae</taxon>
        <taxon>Methanosarcina</taxon>
    </lineage>
</organism>
<dbReference type="EnsemblBacteria" id="AAM07006">
    <property type="protein sequence ID" value="AAM07006"/>
    <property type="gene ID" value="MA_3651"/>
</dbReference>
<gene>
    <name evidence="1" type="ordered locus">MA_3651</name>
</gene>
<dbReference type="KEGG" id="mac:MA_3651"/>
<evidence type="ECO:0000313" key="2">
    <source>
        <dbReference type="Proteomes" id="UP000002487"/>
    </source>
</evidence>
<dbReference type="Proteomes" id="UP000002487">
    <property type="component" value="Chromosome"/>
</dbReference>
<name>Q8TJX6_METAC</name>
<evidence type="ECO:0000313" key="1">
    <source>
        <dbReference type="EMBL" id="AAM07006.1"/>
    </source>
</evidence>
<sequence length="107" mass="12583">MPENKRMLETCRFQKIENGKQLLETCSFMEVSNGKLLPDGCEHVPGPILIPVSIRVFRTTFPIGNSINYFKIEVRRSIFGFWDRLFRFREENAVLQVNQVNLIYIIM</sequence>
<dbReference type="AlphaFoldDB" id="Q8TJX6"/>
<proteinExistence type="predicted"/>
<reference evidence="1 2" key="1">
    <citation type="journal article" date="2002" name="Genome Res.">
        <title>The genome of Methanosarcina acetivorans reveals extensive metabolic and physiological diversity.</title>
        <authorList>
            <person name="Galagan J.E."/>
            <person name="Nusbaum C."/>
            <person name="Roy A."/>
            <person name="Endrizzi M.G."/>
            <person name="Macdonald P."/>
            <person name="FitzHugh W."/>
            <person name="Calvo S."/>
            <person name="Engels R."/>
            <person name="Smirnov S."/>
            <person name="Atnoor D."/>
            <person name="Brown A."/>
            <person name="Allen N."/>
            <person name="Naylor J."/>
            <person name="Stange-Thomann N."/>
            <person name="DeArellano K."/>
            <person name="Johnson R."/>
            <person name="Linton L."/>
            <person name="McEwan P."/>
            <person name="McKernan K."/>
            <person name="Talamas J."/>
            <person name="Tirrell A."/>
            <person name="Ye W."/>
            <person name="Zimmer A."/>
            <person name="Barber R.D."/>
            <person name="Cann I."/>
            <person name="Graham D.E."/>
            <person name="Grahame D.A."/>
            <person name="Guss A."/>
            <person name="Hedderich R."/>
            <person name="Ingram-Smith C."/>
            <person name="Kuettner C.H."/>
            <person name="Krzycki J.A."/>
            <person name="Leigh J.A."/>
            <person name="Li W."/>
            <person name="Liu J."/>
            <person name="Mukhopadhyay B."/>
            <person name="Reeve J.N."/>
            <person name="Smith K."/>
            <person name="Springer T.A."/>
            <person name="Umayam L.A."/>
            <person name="White O."/>
            <person name="White R.H."/>
            <person name="de Macario E.C."/>
            <person name="Ferry J.G."/>
            <person name="Jarrell K.F."/>
            <person name="Jing H."/>
            <person name="Macario A.J.L."/>
            <person name="Paulsen I."/>
            <person name="Pritchett M."/>
            <person name="Sowers K.R."/>
            <person name="Swanson R.V."/>
            <person name="Zinder S.H."/>
            <person name="Lander E."/>
            <person name="Metcalf W.W."/>
            <person name="Birren B."/>
        </authorList>
    </citation>
    <scope>NUCLEOTIDE SEQUENCE [LARGE SCALE GENOMIC DNA]</scope>
    <source>
        <strain evidence="2">ATCC 35395 / DSM 2834 / JCM 12185 / C2A</strain>
    </source>
</reference>
<accession>Q8TJX6</accession>
<protein>
    <submittedName>
        <fullName evidence="1">Uncharacterized protein</fullName>
    </submittedName>
</protein>